<dbReference type="AlphaFoldDB" id="A0A9W8P3S7"/>
<evidence type="ECO:0000313" key="2">
    <source>
        <dbReference type="EMBL" id="KAJ3746130.1"/>
    </source>
</evidence>
<accession>A0A9W8P3S7</accession>
<organism evidence="2 3">
    <name type="scientific">Lentinula detonsa</name>
    <dbReference type="NCBI Taxonomy" id="2804962"/>
    <lineage>
        <taxon>Eukaryota</taxon>
        <taxon>Fungi</taxon>
        <taxon>Dikarya</taxon>
        <taxon>Basidiomycota</taxon>
        <taxon>Agaricomycotina</taxon>
        <taxon>Agaricomycetes</taxon>
        <taxon>Agaricomycetidae</taxon>
        <taxon>Agaricales</taxon>
        <taxon>Marasmiineae</taxon>
        <taxon>Omphalotaceae</taxon>
        <taxon>Lentinula</taxon>
    </lineage>
</organism>
<dbReference type="Proteomes" id="UP001142393">
    <property type="component" value="Unassembled WGS sequence"/>
</dbReference>
<keyword evidence="1" id="KW-1133">Transmembrane helix</keyword>
<keyword evidence="3" id="KW-1185">Reference proteome</keyword>
<feature type="transmembrane region" description="Helical" evidence="1">
    <location>
        <begin position="42"/>
        <end position="60"/>
    </location>
</feature>
<protein>
    <submittedName>
        <fullName evidence="2">Uncharacterized protein</fullName>
    </submittedName>
</protein>
<keyword evidence="1" id="KW-0472">Membrane</keyword>
<sequence>MTSEVHHRSKENPIYNDASGPRYSFQSSSKLPLASARMSRNLVVAITWLAFFNVVAAVMTSDAIPFSEYRLLFGLCRDEGPGAHIAVRYRGYAYAILHYDECHPIEVQEQAMLAEVGVFCRAAVCYEAPQTLSVSENSDTVLRDSQVAPFKFGPGDIVTRNGTDFARILGESAMCFSPSLSS</sequence>
<dbReference type="EMBL" id="JANVFU010000004">
    <property type="protein sequence ID" value="KAJ3746130.1"/>
    <property type="molecule type" value="Genomic_DNA"/>
</dbReference>
<gene>
    <name evidence="2" type="ORF">DFH05DRAFT_1483807</name>
</gene>
<proteinExistence type="predicted"/>
<name>A0A9W8P3S7_9AGAR</name>
<evidence type="ECO:0000256" key="1">
    <source>
        <dbReference type="SAM" id="Phobius"/>
    </source>
</evidence>
<keyword evidence="1" id="KW-0812">Transmembrane</keyword>
<evidence type="ECO:0000313" key="3">
    <source>
        <dbReference type="Proteomes" id="UP001142393"/>
    </source>
</evidence>
<reference evidence="2 3" key="1">
    <citation type="journal article" date="2023" name="Proc. Natl. Acad. Sci. U.S.A.">
        <title>A global phylogenomic analysis of the shiitake genus Lentinula.</title>
        <authorList>
            <person name="Sierra-Patev S."/>
            <person name="Min B."/>
            <person name="Naranjo-Ortiz M."/>
            <person name="Looney B."/>
            <person name="Konkel Z."/>
            <person name="Slot J.C."/>
            <person name="Sakamoto Y."/>
            <person name="Steenwyk J.L."/>
            <person name="Rokas A."/>
            <person name="Carro J."/>
            <person name="Camarero S."/>
            <person name="Ferreira P."/>
            <person name="Molpeceres G."/>
            <person name="Ruiz-Duenas F.J."/>
            <person name="Serrano A."/>
            <person name="Henrissat B."/>
            <person name="Drula E."/>
            <person name="Hughes K.W."/>
            <person name="Mata J.L."/>
            <person name="Ishikawa N.K."/>
            <person name="Vargas-Isla R."/>
            <person name="Ushijima S."/>
            <person name="Smith C.A."/>
            <person name="Donoghue J."/>
            <person name="Ahrendt S."/>
            <person name="Andreopoulos W."/>
            <person name="He G."/>
            <person name="LaButti K."/>
            <person name="Lipzen A."/>
            <person name="Ng V."/>
            <person name="Riley R."/>
            <person name="Sandor L."/>
            <person name="Barry K."/>
            <person name="Martinez A.T."/>
            <person name="Xiao Y."/>
            <person name="Gibbons J.G."/>
            <person name="Terashima K."/>
            <person name="Grigoriev I.V."/>
            <person name="Hibbett D."/>
        </authorList>
    </citation>
    <scope>NUCLEOTIDE SEQUENCE [LARGE SCALE GENOMIC DNA]</scope>
    <source>
        <strain evidence="2 3">TFB7810</strain>
    </source>
</reference>
<comment type="caution">
    <text evidence="2">The sequence shown here is derived from an EMBL/GenBank/DDBJ whole genome shotgun (WGS) entry which is preliminary data.</text>
</comment>